<organism evidence="3 4">
    <name type="scientific">Paenibacillus aurantius</name>
    <dbReference type="NCBI Taxonomy" id="2918900"/>
    <lineage>
        <taxon>Bacteria</taxon>
        <taxon>Bacillati</taxon>
        <taxon>Bacillota</taxon>
        <taxon>Bacilli</taxon>
        <taxon>Bacillales</taxon>
        <taxon>Paenibacillaceae</taxon>
        <taxon>Paenibacillus</taxon>
    </lineage>
</organism>
<gene>
    <name evidence="3" type="ORF">MJA45_03515</name>
</gene>
<evidence type="ECO:0000313" key="4">
    <source>
        <dbReference type="Proteomes" id="UP001305702"/>
    </source>
</evidence>
<accession>A0AA96LDQ0</accession>
<dbReference type="InterPro" id="IPR036582">
    <property type="entry name" value="Mao_N_sf"/>
</dbReference>
<dbReference type="RefSeq" id="WP_315605906.1">
    <property type="nucleotide sequence ID" value="NZ_CP130318.1"/>
</dbReference>
<dbReference type="AlphaFoldDB" id="A0AA96LDQ0"/>
<sequence length="141" mass="15465">MKKLTLSLVTLVALAFAPGWAKADSSIPVTINGQAVEMNMPPALYDDTLLVPVESIVDRLGAQMSWDDQLQLLTLQKGSSSVQLMIGTTKCMVNGREDLVEAAPRLIEGQKMVPLRLIGEALNYRVSWNNTDRSVNLEPLQ</sequence>
<dbReference type="EMBL" id="CP130318">
    <property type="protein sequence ID" value="WNQ12129.1"/>
    <property type="molecule type" value="Genomic_DNA"/>
</dbReference>
<name>A0AA96LDQ0_9BACL</name>
<reference evidence="3 4" key="1">
    <citation type="submission" date="2022-02" db="EMBL/GenBank/DDBJ databases">
        <title>Paenibacillus sp. MBLB1776 Whole Genome Shotgun Sequencing.</title>
        <authorList>
            <person name="Hwang C.Y."/>
            <person name="Cho E.-S."/>
            <person name="Seo M.-J."/>
        </authorList>
    </citation>
    <scope>NUCLEOTIDE SEQUENCE [LARGE SCALE GENOMIC DNA]</scope>
    <source>
        <strain evidence="3 4">MBLB1776</strain>
    </source>
</reference>
<dbReference type="Pfam" id="PF07833">
    <property type="entry name" value="Cu_amine_oxidN1"/>
    <property type="match status" value="1"/>
</dbReference>
<dbReference type="Proteomes" id="UP001305702">
    <property type="component" value="Chromosome"/>
</dbReference>
<evidence type="ECO:0000313" key="3">
    <source>
        <dbReference type="EMBL" id="WNQ12129.1"/>
    </source>
</evidence>
<feature type="signal peptide" evidence="1">
    <location>
        <begin position="1"/>
        <end position="23"/>
    </location>
</feature>
<feature type="domain" description="Copper amine oxidase-like N-terminal" evidence="2">
    <location>
        <begin position="30"/>
        <end position="136"/>
    </location>
</feature>
<keyword evidence="4" id="KW-1185">Reference proteome</keyword>
<evidence type="ECO:0000259" key="2">
    <source>
        <dbReference type="Pfam" id="PF07833"/>
    </source>
</evidence>
<dbReference type="InterPro" id="IPR012854">
    <property type="entry name" value="Cu_amine_oxidase-like_N"/>
</dbReference>
<evidence type="ECO:0000256" key="1">
    <source>
        <dbReference type="SAM" id="SignalP"/>
    </source>
</evidence>
<dbReference type="Gene3D" id="3.30.457.10">
    <property type="entry name" value="Copper amine oxidase-like, N-terminal domain"/>
    <property type="match status" value="1"/>
</dbReference>
<protein>
    <submittedName>
        <fullName evidence="3">Copper amine oxidase N-terminal domain-containing protein</fullName>
    </submittedName>
</protein>
<keyword evidence="1" id="KW-0732">Signal</keyword>
<feature type="chain" id="PRO_5041687383" evidence="1">
    <location>
        <begin position="24"/>
        <end position="141"/>
    </location>
</feature>
<dbReference type="KEGG" id="paun:MJA45_03515"/>
<dbReference type="SUPFAM" id="SSF55383">
    <property type="entry name" value="Copper amine oxidase, domain N"/>
    <property type="match status" value="1"/>
</dbReference>
<proteinExistence type="predicted"/>